<evidence type="ECO:0000313" key="7">
    <source>
        <dbReference type="EMBL" id="ABC31168.1"/>
    </source>
</evidence>
<dbReference type="Gene3D" id="3.40.1280.10">
    <property type="match status" value="1"/>
</dbReference>
<dbReference type="Pfam" id="PF00588">
    <property type="entry name" value="SpoU_methylase"/>
    <property type="match status" value="1"/>
</dbReference>
<dbReference type="PIRSF" id="PIRSF004808">
    <property type="entry name" value="LasT"/>
    <property type="match status" value="1"/>
</dbReference>
<dbReference type="CDD" id="cd18093">
    <property type="entry name" value="SpoU-like_TrmJ"/>
    <property type="match status" value="1"/>
</dbReference>
<dbReference type="Gene3D" id="1.10.8.590">
    <property type="match status" value="1"/>
</dbReference>
<dbReference type="NCBIfam" id="NF011694">
    <property type="entry name" value="PRK15114.1"/>
    <property type="match status" value="1"/>
</dbReference>
<dbReference type="GO" id="GO:0106339">
    <property type="term" value="F:tRNA (cytidine(32)-2'-O)-methyltransferase activity"/>
    <property type="evidence" value="ECO:0007669"/>
    <property type="project" value="RHEA"/>
</dbReference>
<dbReference type="PANTHER" id="PTHR42786">
    <property type="entry name" value="TRNA/RRNA METHYLTRANSFERASE"/>
    <property type="match status" value="1"/>
</dbReference>
<dbReference type="HOGENOM" id="CLU_056931_0_1_6"/>
<dbReference type="InterPro" id="IPR029026">
    <property type="entry name" value="tRNA_m1G_MTases_N"/>
</dbReference>
<comment type="similarity">
    <text evidence="1">Belongs to the class IV-like SAM-binding methyltransferase superfamily. RNA methyltransferase TrmH family.</text>
</comment>
<comment type="function">
    <text evidence="5">Catalyzes the formation of 2'O-methylated cytidine (Cm32) or 2'O-methylated uridine (Um32) at position 32 in tRNA.</text>
</comment>
<accession>Q2SDV6</accession>
<evidence type="ECO:0000256" key="3">
    <source>
        <dbReference type="ARBA" id="ARBA00022679"/>
    </source>
</evidence>
<dbReference type="AlphaFoldDB" id="Q2SDV6"/>
<dbReference type="eggNOG" id="COG0565">
    <property type="taxonomic scope" value="Bacteria"/>
</dbReference>
<protein>
    <recommendedName>
        <fullName evidence="5">tRNA (cytidine/uridine-2'-O-)-methyltransferase TrmJ</fullName>
        <ecNumber evidence="5">2.1.1.200</ecNumber>
    </recommendedName>
    <alternativeName>
        <fullName evidence="5">tRNA (cytidine(32)/uridine(32)-2'-O)-methyltransferase</fullName>
    </alternativeName>
    <alternativeName>
        <fullName evidence="5">tRNA Cm32/Um32 methyltransferase</fullName>
    </alternativeName>
</protein>
<keyword evidence="2 5" id="KW-0489">Methyltransferase</keyword>
<evidence type="ECO:0000256" key="2">
    <source>
        <dbReference type="ARBA" id="ARBA00022603"/>
    </source>
</evidence>
<evidence type="ECO:0000256" key="5">
    <source>
        <dbReference type="RuleBase" id="RU362024"/>
    </source>
</evidence>
<evidence type="ECO:0000256" key="4">
    <source>
        <dbReference type="ARBA" id="ARBA00022691"/>
    </source>
</evidence>
<sequence>MLENVRIVLVNTSHPGNIGATARVMKNMRLSRLVLVEPDRFPDDDATSRASGALDVLGSAQVVASLEEAIDGCVLVVGTSARGRSIPWPVRNPRDLADDVYDRVATTRGDVAIVFGREERGLTNDELQRCHLHVHIPSNPDYSSLNVAMAAQVICYELHMRWLLENEENQSYIQRLDGPGDAGWDVEAATADEIERYLAHLEQTLVDIEFHDPENPRQLMSRLRRLYQRARLDKMEINILRGILRSTQKMAGTWQKK</sequence>
<keyword evidence="5" id="KW-0963">Cytoplasm</keyword>
<comment type="subcellular location">
    <subcellularLocation>
        <location evidence="5">Cytoplasm</location>
    </subcellularLocation>
</comment>
<dbReference type="RefSeq" id="WP_011398235.1">
    <property type="nucleotide sequence ID" value="NC_007645.1"/>
</dbReference>
<keyword evidence="3" id="KW-0808">Transferase</keyword>
<dbReference type="KEGG" id="hch:HCH_04464"/>
<proteinExistence type="inferred from homology"/>
<dbReference type="GO" id="GO:0160206">
    <property type="term" value="F:tRNA (cytidine(32)/uridine(32)-2'-O)-methyltransferase activity"/>
    <property type="evidence" value="ECO:0007669"/>
    <property type="project" value="UniProtKB-EC"/>
</dbReference>
<dbReference type="STRING" id="349521.HCH_04464"/>
<comment type="catalytic activity">
    <reaction evidence="5">
        <text>uridine(32) in tRNA + S-adenosyl-L-methionine = 2'-O-methyluridine(32) in tRNA + S-adenosyl-L-homocysteine + H(+)</text>
        <dbReference type="Rhea" id="RHEA:42936"/>
        <dbReference type="Rhea" id="RHEA-COMP:10107"/>
        <dbReference type="Rhea" id="RHEA-COMP:10290"/>
        <dbReference type="ChEBI" id="CHEBI:15378"/>
        <dbReference type="ChEBI" id="CHEBI:57856"/>
        <dbReference type="ChEBI" id="CHEBI:59789"/>
        <dbReference type="ChEBI" id="CHEBI:65315"/>
        <dbReference type="ChEBI" id="CHEBI:74478"/>
        <dbReference type="EC" id="2.1.1.200"/>
    </reaction>
</comment>
<feature type="domain" description="tRNA/rRNA methyltransferase SpoU type" evidence="6">
    <location>
        <begin position="5"/>
        <end position="156"/>
    </location>
</feature>
<dbReference type="InterPro" id="IPR029028">
    <property type="entry name" value="Alpha/beta_knot_MTases"/>
</dbReference>
<evidence type="ECO:0000259" key="6">
    <source>
        <dbReference type="Pfam" id="PF00588"/>
    </source>
</evidence>
<dbReference type="InterPro" id="IPR001537">
    <property type="entry name" value="SpoU_MeTrfase"/>
</dbReference>
<comment type="subunit">
    <text evidence="5">Homodimer.</text>
</comment>
<dbReference type="Proteomes" id="UP000000238">
    <property type="component" value="Chromosome"/>
</dbReference>
<reference evidence="7 8" key="1">
    <citation type="journal article" date="2005" name="Nucleic Acids Res.">
        <title>Genomic blueprint of Hahella chejuensis, a marine microbe producing an algicidal agent.</title>
        <authorList>
            <person name="Jeong H."/>
            <person name="Yim J.H."/>
            <person name="Lee C."/>
            <person name="Choi S.-H."/>
            <person name="Park Y.K."/>
            <person name="Yoon S.H."/>
            <person name="Hur C.-G."/>
            <person name="Kang H.-Y."/>
            <person name="Kim D."/>
            <person name="Lee H.H."/>
            <person name="Park K.H."/>
            <person name="Park S.-H."/>
            <person name="Park H.-S."/>
            <person name="Lee H.K."/>
            <person name="Oh T.K."/>
            <person name="Kim J.F."/>
        </authorList>
    </citation>
    <scope>NUCLEOTIDE SEQUENCE [LARGE SCALE GENOMIC DNA]</scope>
    <source>
        <strain evidence="7 8">KCTC 2396</strain>
    </source>
</reference>
<evidence type="ECO:0000313" key="8">
    <source>
        <dbReference type="Proteomes" id="UP000000238"/>
    </source>
</evidence>
<dbReference type="GO" id="GO:0002128">
    <property type="term" value="P:tRNA nucleoside ribose methylation"/>
    <property type="evidence" value="ECO:0007669"/>
    <property type="project" value="TreeGrafter"/>
</dbReference>
<dbReference type="SUPFAM" id="SSF75217">
    <property type="entry name" value="alpha/beta knot"/>
    <property type="match status" value="1"/>
</dbReference>
<gene>
    <name evidence="5" type="primary">trmJ</name>
    <name evidence="7" type="ordered locus">HCH_04464</name>
</gene>
<dbReference type="FunFam" id="3.40.1280.10:FF:000006">
    <property type="entry name" value="Uncharacterized tRNA/rRNA methyltransferase HI_0380"/>
    <property type="match status" value="1"/>
</dbReference>
<dbReference type="PANTHER" id="PTHR42786:SF2">
    <property type="entry name" value="TRNA (CYTIDINE_URIDINE-2'-O-)-METHYLTRANSFERASE TRMJ"/>
    <property type="match status" value="1"/>
</dbReference>
<dbReference type="InterPro" id="IPR004384">
    <property type="entry name" value="RNA_MeTrfase_TrmJ/LasT"/>
</dbReference>
<keyword evidence="4 5" id="KW-0949">S-adenosyl-L-methionine</keyword>
<dbReference type="EC" id="2.1.1.200" evidence="5"/>
<dbReference type="GO" id="GO:0005829">
    <property type="term" value="C:cytosol"/>
    <property type="evidence" value="ECO:0007669"/>
    <property type="project" value="TreeGrafter"/>
</dbReference>
<dbReference type="NCBIfam" id="TIGR00050">
    <property type="entry name" value="rRNA_methyl_1"/>
    <property type="match status" value="1"/>
</dbReference>
<dbReference type="OrthoDB" id="9806346at2"/>
<evidence type="ECO:0000256" key="1">
    <source>
        <dbReference type="ARBA" id="ARBA00007228"/>
    </source>
</evidence>
<dbReference type="GO" id="GO:0003723">
    <property type="term" value="F:RNA binding"/>
    <property type="evidence" value="ECO:0007669"/>
    <property type="project" value="InterPro"/>
</dbReference>
<dbReference type="EMBL" id="CP000155">
    <property type="protein sequence ID" value="ABC31168.1"/>
    <property type="molecule type" value="Genomic_DNA"/>
</dbReference>
<keyword evidence="8" id="KW-1185">Reference proteome</keyword>
<keyword evidence="5" id="KW-0819">tRNA processing</keyword>
<organism evidence="7 8">
    <name type="scientific">Hahella chejuensis (strain KCTC 2396)</name>
    <dbReference type="NCBI Taxonomy" id="349521"/>
    <lineage>
        <taxon>Bacteria</taxon>
        <taxon>Pseudomonadati</taxon>
        <taxon>Pseudomonadota</taxon>
        <taxon>Gammaproteobacteria</taxon>
        <taxon>Oceanospirillales</taxon>
        <taxon>Hahellaceae</taxon>
        <taxon>Hahella</taxon>
    </lineage>
</organism>
<comment type="catalytic activity">
    <reaction evidence="5">
        <text>cytidine(32) in tRNA + S-adenosyl-L-methionine = 2'-O-methylcytidine(32) in tRNA + S-adenosyl-L-homocysteine + H(+)</text>
        <dbReference type="Rhea" id="RHEA:42932"/>
        <dbReference type="Rhea" id="RHEA-COMP:10288"/>
        <dbReference type="Rhea" id="RHEA-COMP:10289"/>
        <dbReference type="ChEBI" id="CHEBI:15378"/>
        <dbReference type="ChEBI" id="CHEBI:57856"/>
        <dbReference type="ChEBI" id="CHEBI:59789"/>
        <dbReference type="ChEBI" id="CHEBI:74495"/>
        <dbReference type="ChEBI" id="CHEBI:82748"/>
        <dbReference type="EC" id="2.1.1.200"/>
    </reaction>
</comment>
<name>Q2SDV6_HAHCH</name>